<dbReference type="Gene3D" id="3.40.50.720">
    <property type="entry name" value="NAD(P)-binding Rossmann-like Domain"/>
    <property type="match status" value="1"/>
</dbReference>
<evidence type="ECO:0000259" key="1">
    <source>
        <dbReference type="Pfam" id="PF01370"/>
    </source>
</evidence>
<protein>
    <submittedName>
        <fullName evidence="2">NAD-dependent epimerase/dehydratase family protein</fullName>
    </submittedName>
</protein>
<comment type="caution">
    <text evidence="2">The sequence shown here is derived from an EMBL/GenBank/DDBJ whole genome shotgun (WGS) entry which is preliminary data.</text>
</comment>
<proteinExistence type="predicted"/>
<dbReference type="InterPro" id="IPR036291">
    <property type="entry name" value="NAD(P)-bd_dom_sf"/>
</dbReference>
<evidence type="ECO:0000313" key="3">
    <source>
        <dbReference type="Proteomes" id="UP000608579"/>
    </source>
</evidence>
<accession>A0A832ZWD4</accession>
<sequence>MGERIFITGCAGYLASSLIEKCLGDKDVEWIGGNDIRKPGIVGAGFNFYELDVRDERLSYILKENNVNTLVHLAWIFNPTHSKELEYEVDVKGSENVLRSCKEAGVKYILYLSSTTAYGARPDNPPEMEEEYPRRGHDKFLYSKHKAIVDDMFMRFIKENPDINVCVYRAPIVLGPNTKNFLVSFVKMPVMFAVRGYDPFMQFIHEEDMRELLYWSIKNKPVGVYNVAGSGLVRYSDIAKIFNKRRVKLPEWLIYPITEILWRMRILDFPSAVLDFIKYPWVCKTIKFKETYPEFEIRYSSEDAVKAFAEGYRRK</sequence>
<dbReference type="EMBL" id="DQVM01000074">
    <property type="protein sequence ID" value="HIQ29676.1"/>
    <property type="molecule type" value="Genomic_DNA"/>
</dbReference>
<evidence type="ECO:0000313" key="2">
    <source>
        <dbReference type="EMBL" id="HIQ29676.1"/>
    </source>
</evidence>
<feature type="domain" description="NAD-dependent epimerase/dehydratase" evidence="1">
    <location>
        <begin position="5"/>
        <end position="228"/>
    </location>
</feature>
<gene>
    <name evidence="2" type="ORF">EYH45_03830</name>
</gene>
<dbReference type="PANTHER" id="PTHR43245">
    <property type="entry name" value="BIFUNCTIONAL POLYMYXIN RESISTANCE PROTEIN ARNA"/>
    <property type="match status" value="1"/>
</dbReference>
<dbReference type="AlphaFoldDB" id="A0A832ZWD4"/>
<dbReference type="Proteomes" id="UP000608579">
    <property type="component" value="Unassembled WGS sequence"/>
</dbReference>
<reference evidence="2" key="1">
    <citation type="journal article" date="2020" name="ISME J.">
        <title>Gammaproteobacteria mediating utilization of methyl-, sulfur- and petroleum organic compounds in deep ocean hydrothermal plumes.</title>
        <authorList>
            <person name="Zhou Z."/>
            <person name="Liu Y."/>
            <person name="Pan J."/>
            <person name="Cron B.R."/>
            <person name="Toner B.M."/>
            <person name="Anantharaman K."/>
            <person name="Breier J.A."/>
            <person name="Dick G.J."/>
            <person name="Li M."/>
        </authorList>
    </citation>
    <scope>NUCLEOTIDE SEQUENCE</scope>
    <source>
        <strain evidence="2">SZUA-1515</strain>
    </source>
</reference>
<dbReference type="InterPro" id="IPR001509">
    <property type="entry name" value="Epimerase_deHydtase"/>
</dbReference>
<organism evidence="2 3">
    <name type="scientific">Caldiarchaeum subterraneum</name>
    <dbReference type="NCBI Taxonomy" id="311458"/>
    <lineage>
        <taxon>Archaea</taxon>
        <taxon>Nitrososphaerota</taxon>
        <taxon>Candidatus Caldarchaeales</taxon>
        <taxon>Candidatus Caldarchaeaceae</taxon>
        <taxon>Candidatus Caldarchaeum</taxon>
    </lineage>
</organism>
<dbReference type="InterPro" id="IPR050177">
    <property type="entry name" value="Lipid_A_modif_metabolic_enz"/>
</dbReference>
<dbReference type="Pfam" id="PF01370">
    <property type="entry name" value="Epimerase"/>
    <property type="match status" value="1"/>
</dbReference>
<name>A0A832ZWD4_CALS0</name>
<dbReference type="SUPFAM" id="SSF51735">
    <property type="entry name" value="NAD(P)-binding Rossmann-fold domains"/>
    <property type="match status" value="1"/>
</dbReference>